<dbReference type="Proteomes" id="UP001443914">
    <property type="component" value="Unassembled WGS sequence"/>
</dbReference>
<feature type="region of interest" description="Disordered" evidence="1">
    <location>
        <begin position="1"/>
        <end position="20"/>
    </location>
</feature>
<evidence type="ECO:0000313" key="3">
    <source>
        <dbReference type="Proteomes" id="UP001443914"/>
    </source>
</evidence>
<dbReference type="PANTHER" id="PTHR14049:SF9">
    <property type="entry name" value="PROCOLLAGEN-PROLINE 3-DIOXYGENASE"/>
    <property type="match status" value="1"/>
</dbReference>
<dbReference type="GO" id="GO:0032963">
    <property type="term" value="P:collagen metabolic process"/>
    <property type="evidence" value="ECO:0007669"/>
    <property type="project" value="InterPro"/>
</dbReference>
<feature type="region of interest" description="Disordered" evidence="1">
    <location>
        <begin position="28"/>
        <end position="54"/>
    </location>
</feature>
<accession>A0AAW1M7G5</accession>
<dbReference type="EMBL" id="JBDFQZ010000003">
    <property type="protein sequence ID" value="KAK9742261.1"/>
    <property type="molecule type" value="Genomic_DNA"/>
</dbReference>
<keyword evidence="3" id="KW-1185">Reference proteome</keyword>
<evidence type="ECO:0000313" key="2">
    <source>
        <dbReference type="EMBL" id="KAK9742261.1"/>
    </source>
</evidence>
<sequence>MILTSHNSKTKPQLKKTPKNTLLLRITTTTAGDCSRRPPPAASSPVPRRQPPISPPELEFIHKSNCTVGYRPNVFSTTLSRLIATNCANLIMPFIPIREMVKEKVEAFFGCEFELFVEFTGLFR</sequence>
<dbReference type="InterPro" id="IPR039575">
    <property type="entry name" value="P3H"/>
</dbReference>
<name>A0AAW1M7G5_SAPOF</name>
<proteinExistence type="predicted"/>
<dbReference type="PANTHER" id="PTHR14049">
    <property type="entry name" value="LEPRECAN 1"/>
    <property type="match status" value="1"/>
</dbReference>
<protein>
    <submittedName>
        <fullName evidence="2">Uncharacterized protein</fullName>
    </submittedName>
</protein>
<reference evidence="2" key="1">
    <citation type="submission" date="2024-03" db="EMBL/GenBank/DDBJ databases">
        <title>WGS assembly of Saponaria officinalis var. Norfolk2.</title>
        <authorList>
            <person name="Jenkins J."/>
            <person name="Shu S."/>
            <person name="Grimwood J."/>
            <person name="Barry K."/>
            <person name="Goodstein D."/>
            <person name="Schmutz J."/>
            <person name="Leebens-Mack J."/>
            <person name="Osbourn A."/>
        </authorList>
    </citation>
    <scope>NUCLEOTIDE SEQUENCE [LARGE SCALE GENOMIC DNA]</scope>
    <source>
        <strain evidence="2">JIC</strain>
    </source>
</reference>
<gene>
    <name evidence="2" type="ORF">RND81_03G159700</name>
</gene>
<feature type="compositionally biased region" description="Basic residues" evidence="1">
    <location>
        <begin position="8"/>
        <end position="18"/>
    </location>
</feature>
<comment type="caution">
    <text evidence="2">The sequence shown here is derived from an EMBL/GenBank/DDBJ whole genome shotgun (WGS) entry which is preliminary data.</text>
</comment>
<dbReference type="AlphaFoldDB" id="A0AAW1M7G5"/>
<organism evidence="2 3">
    <name type="scientific">Saponaria officinalis</name>
    <name type="common">Common soapwort</name>
    <name type="synonym">Lychnis saponaria</name>
    <dbReference type="NCBI Taxonomy" id="3572"/>
    <lineage>
        <taxon>Eukaryota</taxon>
        <taxon>Viridiplantae</taxon>
        <taxon>Streptophyta</taxon>
        <taxon>Embryophyta</taxon>
        <taxon>Tracheophyta</taxon>
        <taxon>Spermatophyta</taxon>
        <taxon>Magnoliopsida</taxon>
        <taxon>eudicotyledons</taxon>
        <taxon>Gunneridae</taxon>
        <taxon>Pentapetalae</taxon>
        <taxon>Caryophyllales</taxon>
        <taxon>Caryophyllaceae</taxon>
        <taxon>Caryophylleae</taxon>
        <taxon>Saponaria</taxon>
    </lineage>
</organism>
<feature type="compositionally biased region" description="Pro residues" evidence="1">
    <location>
        <begin position="37"/>
        <end position="54"/>
    </location>
</feature>
<evidence type="ECO:0000256" key="1">
    <source>
        <dbReference type="SAM" id="MobiDB-lite"/>
    </source>
</evidence>